<feature type="region of interest" description="Disordered" evidence="1">
    <location>
        <begin position="480"/>
        <end position="538"/>
    </location>
</feature>
<accession>A0AAV9X9R3</accession>
<dbReference type="EMBL" id="JAVHJO010000007">
    <property type="protein sequence ID" value="KAK6538711.1"/>
    <property type="molecule type" value="Genomic_DNA"/>
</dbReference>
<feature type="region of interest" description="Disordered" evidence="1">
    <location>
        <begin position="811"/>
        <end position="1118"/>
    </location>
</feature>
<comment type="caution">
    <text evidence="2">The sequence shown here is derived from an EMBL/GenBank/DDBJ whole genome shotgun (WGS) entry which is preliminary data.</text>
</comment>
<evidence type="ECO:0000313" key="3">
    <source>
        <dbReference type="Proteomes" id="UP001365542"/>
    </source>
</evidence>
<feature type="region of interest" description="Disordered" evidence="1">
    <location>
        <begin position="1162"/>
        <end position="1193"/>
    </location>
</feature>
<dbReference type="AlphaFoldDB" id="A0AAV9X9R3"/>
<feature type="compositionally biased region" description="Acidic residues" evidence="1">
    <location>
        <begin position="849"/>
        <end position="859"/>
    </location>
</feature>
<organism evidence="2 3">
    <name type="scientific">Orbilia ellipsospora</name>
    <dbReference type="NCBI Taxonomy" id="2528407"/>
    <lineage>
        <taxon>Eukaryota</taxon>
        <taxon>Fungi</taxon>
        <taxon>Dikarya</taxon>
        <taxon>Ascomycota</taxon>
        <taxon>Pezizomycotina</taxon>
        <taxon>Orbiliomycetes</taxon>
        <taxon>Orbiliales</taxon>
        <taxon>Orbiliaceae</taxon>
        <taxon>Orbilia</taxon>
    </lineage>
</organism>
<proteinExistence type="predicted"/>
<evidence type="ECO:0000313" key="2">
    <source>
        <dbReference type="EMBL" id="KAK6538711.1"/>
    </source>
</evidence>
<protein>
    <recommendedName>
        <fullName evidence="4">Telomere replication protein EST3</fullName>
    </recommendedName>
</protein>
<reference evidence="2 3" key="1">
    <citation type="submission" date="2019-10" db="EMBL/GenBank/DDBJ databases">
        <authorList>
            <person name="Palmer J.M."/>
        </authorList>
    </citation>
    <scope>NUCLEOTIDE SEQUENCE [LARGE SCALE GENOMIC DNA]</scope>
    <source>
        <strain evidence="2 3">TWF694</strain>
    </source>
</reference>
<feature type="compositionally biased region" description="Low complexity" evidence="1">
    <location>
        <begin position="951"/>
        <end position="963"/>
    </location>
</feature>
<feature type="region of interest" description="Disordered" evidence="1">
    <location>
        <begin position="356"/>
        <end position="385"/>
    </location>
</feature>
<evidence type="ECO:0008006" key="4">
    <source>
        <dbReference type="Google" id="ProtNLM"/>
    </source>
</evidence>
<dbReference type="Proteomes" id="UP001365542">
    <property type="component" value="Unassembled WGS sequence"/>
</dbReference>
<feature type="compositionally biased region" description="Acidic residues" evidence="1">
    <location>
        <begin position="997"/>
        <end position="1031"/>
    </location>
</feature>
<feature type="region of interest" description="Disordered" evidence="1">
    <location>
        <begin position="556"/>
        <end position="741"/>
    </location>
</feature>
<evidence type="ECO:0000256" key="1">
    <source>
        <dbReference type="SAM" id="MobiDB-lite"/>
    </source>
</evidence>
<sequence length="1193" mass="132780">MNLLREFIRHDLDSDLKTLLEENKEARIKRRNTHAPAIQPIAESYKTWVNDPAIYTYQDKLVKLVDFSPPRYIASPSRDQYTYIQILRVNTKIETGKSFSALVGDGFVSIDAFFKLDSVKPNHNLKFLESLSQIQPGAVLQLRKYRFRFPGTCRQGFSEGLRRGDQLGLAKVGEAGGSAKVKVPGFYSTVAEISTLLHNINLPRAKDPCLEVDEFTVLGGDDHMYGDLEPVGRIPAIKACVDALPVSPVSIPSVEQWSRLFVQVIAEIWYMEIAWLKFSQTLSAERIGNGADLKTAFTQNFQPSRRAVLNATRKVTKLVFEPMYQEAGIAARLFEVRQTFKDIRKLFDVKSPDPPQKIPLIPGTRRPLPRRRNIPPRNASPSQGDVFTTQTFQTQFFPVDSKVSRSSTNTDSGPELELTIRNFKLEPLDENAIAAFSGIIRSLYEEARDGHLREKGVTAIHDHILDFYAARALSTLQIERTTHKAPQHSHTKKIIRSTELPTKKPSHAQLEKSQDIKSTPPNEPSGEEPTMTHSGVRPMISRENLIARLARLSNSNLKSGTSKKSSKLKSGVTSIAQDINSTPGEPRKPSPTNSSRGSSLPAPPHPPHAPSFTKASNREAPGSIKAEVVDTPKQEPLPSVKTKKKKQERLSSPISSEIVLEPLRPTQNHAVPRGKQKSQPSMRTPQTPPPKVKVKKVTSPKIKIEEVEMDLAQDNPVERPEPEPMQVEQPAPAPSPSIEPEIGDLTVENIDFTTQSLEPEDLLTCITNTLNLIRQEQEYDKILPDRAVVPQDQAEMLSKNSALWPPPKMELQKHLHKQPKLGLKENENTTTAANPPEQHVFTLTNQPVPEEEEEAEIEWEATPKSQLKDPKVNMIQEEGQGQESDNDSDAESYLNDQPPPASSAEQHAVPAELLLAQKEHQNFMAQTKGSSGPAMPKSSPPRAHIPGYRMPSSPAPTSTPNTPMGSRKALGASNQLPGAARSPSPTTARVLAIVDDSPGEAEEEEEEEEEEEAQNKDDDYDDETEEEEPEGQMESIVQVLQTQTTTHEPENSTQFETATENQSGQTREEEEMEERSPQRVISSSQLDRPVTPPTISPGGSKRKAEEMESSPVKAGSLASPRIIRNTKVVKVDESLAMRNFRFLGKQFNAAVASSKAGVRRALKISEDELNQSDLESLEEKRRREREEFFGDDD</sequence>
<feature type="compositionally biased region" description="Basic residues" evidence="1">
    <location>
        <begin position="483"/>
        <end position="495"/>
    </location>
</feature>
<keyword evidence="3" id="KW-1185">Reference proteome</keyword>
<feature type="compositionally biased region" description="Polar residues" evidence="1">
    <location>
        <begin position="1038"/>
        <end position="1065"/>
    </location>
</feature>
<feature type="compositionally biased region" description="Low complexity" evidence="1">
    <location>
        <begin position="556"/>
        <end position="574"/>
    </location>
</feature>
<gene>
    <name evidence="2" type="ORF">TWF694_010286</name>
</gene>
<name>A0AAV9X9R3_9PEZI</name>
<feature type="compositionally biased region" description="Basic and acidic residues" evidence="1">
    <location>
        <begin position="1177"/>
        <end position="1193"/>
    </location>
</feature>